<name>A0ABR1T2M8_9PEZI</name>
<gene>
    <name evidence="1" type="ORF">PG991_000099</name>
</gene>
<accession>A0ABR1T2M8</accession>
<organism evidence="1 2">
    <name type="scientific">Apiospora marii</name>
    <dbReference type="NCBI Taxonomy" id="335849"/>
    <lineage>
        <taxon>Eukaryota</taxon>
        <taxon>Fungi</taxon>
        <taxon>Dikarya</taxon>
        <taxon>Ascomycota</taxon>
        <taxon>Pezizomycotina</taxon>
        <taxon>Sordariomycetes</taxon>
        <taxon>Xylariomycetidae</taxon>
        <taxon>Amphisphaeriales</taxon>
        <taxon>Apiosporaceae</taxon>
        <taxon>Apiospora</taxon>
    </lineage>
</organism>
<proteinExistence type="predicted"/>
<dbReference type="Proteomes" id="UP001396898">
    <property type="component" value="Unassembled WGS sequence"/>
</dbReference>
<comment type="caution">
    <text evidence="1">The sequence shown here is derived from an EMBL/GenBank/DDBJ whole genome shotgun (WGS) entry which is preliminary data.</text>
</comment>
<keyword evidence="2" id="KW-1185">Reference proteome</keyword>
<evidence type="ECO:0000313" key="1">
    <source>
        <dbReference type="EMBL" id="KAK8040311.1"/>
    </source>
</evidence>
<evidence type="ECO:0000313" key="2">
    <source>
        <dbReference type="Proteomes" id="UP001396898"/>
    </source>
</evidence>
<reference evidence="1 2" key="1">
    <citation type="submission" date="2023-01" db="EMBL/GenBank/DDBJ databases">
        <title>Analysis of 21 Apiospora genomes using comparative genomics revels a genus with tremendous synthesis potential of carbohydrate active enzymes and secondary metabolites.</title>
        <authorList>
            <person name="Sorensen T."/>
        </authorList>
    </citation>
    <scope>NUCLEOTIDE SEQUENCE [LARGE SCALE GENOMIC DNA]</scope>
    <source>
        <strain evidence="1 2">CBS 20057</strain>
    </source>
</reference>
<dbReference type="EMBL" id="JAQQWI010000001">
    <property type="protein sequence ID" value="KAK8040311.1"/>
    <property type="molecule type" value="Genomic_DNA"/>
</dbReference>
<sequence>MSRGTRLFPDVVVFSCDHEMKVTEIPFIDYIEDKPIANNPKLVPEVSEIFKSLVVHNLVDPPSEKATLRQVCPHCIPKVAFTKWKGDWLEVLLDPLSQLKTVTHDRVTLVLIFRQIWYMLTQDKYLDHWCSSDAAPDGAFAFRLWCKTVALRLSDASDRNTRTRFLAVIQDLYGPLVFQEARKVMAHYQRQLPFGKWSVEQVWPGTGASRDSHFLARVEEFRRRARGPHAAYPVDLSREFHEVCLAGSSFGAELLGPPQKGDLRLEVLGPEAAKSKAVSQRDIDHLLELIETLNVETMKFKVRLFRLFRRAADTKALADGEQVQGVLDLVESLEERRARVISPLKERLRRSWDAWVDFAKPFADGLEGQKLIQAPRRVRDLGKGI</sequence>
<protein>
    <submittedName>
        <fullName evidence="1">Uncharacterized protein</fullName>
    </submittedName>
</protein>